<dbReference type="EMBL" id="BAAANY010000040">
    <property type="protein sequence ID" value="GAA1716093.1"/>
    <property type="molecule type" value="Genomic_DNA"/>
</dbReference>
<evidence type="ECO:0000313" key="2">
    <source>
        <dbReference type="EMBL" id="GAA1716093.1"/>
    </source>
</evidence>
<dbReference type="CDD" id="cd13426">
    <property type="entry name" value="Peptidase_G1"/>
    <property type="match status" value="1"/>
</dbReference>
<evidence type="ECO:0000313" key="3">
    <source>
        <dbReference type="Proteomes" id="UP001500618"/>
    </source>
</evidence>
<keyword evidence="3" id="KW-1185">Reference proteome</keyword>
<dbReference type="Pfam" id="PF01828">
    <property type="entry name" value="Peptidase_A4"/>
    <property type="match status" value="1"/>
</dbReference>
<dbReference type="Gene3D" id="2.60.120.700">
    <property type="entry name" value="Peptidase G1"/>
    <property type="match status" value="1"/>
</dbReference>
<comment type="caution">
    <text evidence="2">The sequence shown here is derived from an EMBL/GenBank/DDBJ whole genome shotgun (WGS) entry which is preliminary data.</text>
</comment>
<sequence>MSAAPSRSVTRRVFSAAALGIGVFLTLAAGATPAAAAAHPHPADTQVRNHADSAWGGYAIERGGTTVTTTWVNPTVKCAGNVNSVWAGFDGYGTNTVEQIGIDLDCSSGQAQYLPWYEMYPRDSIYFTETTRAGDTMTATVVHNSGTSYTLTLADRTQNWSRTFHDSLSGAQDATAEVIMERLDTHVDNFGSVTFTNCQLDGKSFASYAAQSVVITHGSTQQAKPGALSGGTFKMTWLHI</sequence>
<dbReference type="Proteomes" id="UP001500618">
    <property type="component" value="Unassembled WGS sequence"/>
</dbReference>
<organism evidence="2 3">
    <name type="scientific">Fodinicola feengrottensis</name>
    <dbReference type="NCBI Taxonomy" id="435914"/>
    <lineage>
        <taxon>Bacteria</taxon>
        <taxon>Bacillati</taxon>
        <taxon>Actinomycetota</taxon>
        <taxon>Actinomycetes</taxon>
        <taxon>Mycobacteriales</taxon>
        <taxon>Fodinicola</taxon>
    </lineage>
</organism>
<feature type="chain" id="PRO_5045981442" evidence="1">
    <location>
        <begin position="37"/>
        <end position="240"/>
    </location>
</feature>
<dbReference type="InterPro" id="IPR006311">
    <property type="entry name" value="TAT_signal"/>
</dbReference>
<accession>A0ABP4V1H7</accession>
<gene>
    <name evidence="2" type="ORF">GCM10009765_76040</name>
</gene>
<proteinExistence type="predicted"/>
<evidence type="ECO:0000256" key="1">
    <source>
        <dbReference type="SAM" id="SignalP"/>
    </source>
</evidence>
<dbReference type="InterPro" id="IPR038656">
    <property type="entry name" value="Peptidase_G1_sf"/>
</dbReference>
<dbReference type="InterPro" id="IPR000250">
    <property type="entry name" value="Peptidase_G1"/>
</dbReference>
<feature type="signal peptide" evidence="1">
    <location>
        <begin position="1"/>
        <end position="36"/>
    </location>
</feature>
<dbReference type="InterPro" id="IPR013320">
    <property type="entry name" value="ConA-like_dom_sf"/>
</dbReference>
<protein>
    <submittedName>
        <fullName evidence="2">G1 family endopeptidase</fullName>
    </submittedName>
</protein>
<reference evidence="3" key="1">
    <citation type="journal article" date="2019" name="Int. J. Syst. Evol. Microbiol.">
        <title>The Global Catalogue of Microorganisms (GCM) 10K type strain sequencing project: providing services to taxonomists for standard genome sequencing and annotation.</title>
        <authorList>
            <consortium name="The Broad Institute Genomics Platform"/>
            <consortium name="The Broad Institute Genome Sequencing Center for Infectious Disease"/>
            <person name="Wu L."/>
            <person name="Ma J."/>
        </authorList>
    </citation>
    <scope>NUCLEOTIDE SEQUENCE [LARGE SCALE GENOMIC DNA]</scope>
    <source>
        <strain evidence="3">JCM 14718</strain>
    </source>
</reference>
<dbReference type="RefSeq" id="WP_163568440.1">
    <property type="nucleotide sequence ID" value="NZ_WOTO01000013.1"/>
</dbReference>
<dbReference type="PROSITE" id="PS51318">
    <property type="entry name" value="TAT"/>
    <property type="match status" value="1"/>
</dbReference>
<name>A0ABP4V1H7_9ACTN</name>
<keyword evidence="1" id="KW-0732">Signal</keyword>
<dbReference type="SUPFAM" id="SSF49899">
    <property type="entry name" value="Concanavalin A-like lectins/glucanases"/>
    <property type="match status" value="1"/>
</dbReference>